<protein>
    <submittedName>
        <fullName evidence="1">Uncharacterized protein</fullName>
    </submittedName>
</protein>
<evidence type="ECO:0000313" key="1">
    <source>
        <dbReference type="EMBL" id="CAB1448494.1"/>
    </source>
</evidence>
<name>A0A9N7Z4F6_PLEPL</name>
<reference evidence="1" key="1">
    <citation type="submission" date="2020-03" db="EMBL/GenBank/DDBJ databases">
        <authorList>
            <person name="Weist P."/>
        </authorList>
    </citation>
    <scope>NUCLEOTIDE SEQUENCE</scope>
</reference>
<dbReference type="Proteomes" id="UP001153269">
    <property type="component" value="Unassembled WGS sequence"/>
</dbReference>
<gene>
    <name evidence="1" type="ORF">PLEPLA_LOCUS36145</name>
</gene>
<keyword evidence="2" id="KW-1185">Reference proteome</keyword>
<comment type="caution">
    <text evidence="1">The sequence shown here is derived from an EMBL/GenBank/DDBJ whole genome shotgun (WGS) entry which is preliminary data.</text>
</comment>
<accession>A0A9N7Z4F6</accession>
<sequence>MRSKVKAMEKFVTGLDAWLVNGMCLVASYLWHRLWDVLCYERRHRASTPPASQFTSLLGPFHRVDGFGLEPPGRRSPGTTGFLTFQHWVHVTGVQEIRGHWHRNTLLVHIGSQTEP</sequence>
<evidence type="ECO:0000313" key="2">
    <source>
        <dbReference type="Proteomes" id="UP001153269"/>
    </source>
</evidence>
<proteinExistence type="predicted"/>
<dbReference type="AlphaFoldDB" id="A0A9N7Z4F6"/>
<dbReference type="EMBL" id="CADEAL010003981">
    <property type="protein sequence ID" value="CAB1448494.1"/>
    <property type="molecule type" value="Genomic_DNA"/>
</dbReference>
<organism evidence="1 2">
    <name type="scientific">Pleuronectes platessa</name>
    <name type="common">European plaice</name>
    <dbReference type="NCBI Taxonomy" id="8262"/>
    <lineage>
        <taxon>Eukaryota</taxon>
        <taxon>Metazoa</taxon>
        <taxon>Chordata</taxon>
        <taxon>Craniata</taxon>
        <taxon>Vertebrata</taxon>
        <taxon>Euteleostomi</taxon>
        <taxon>Actinopterygii</taxon>
        <taxon>Neopterygii</taxon>
        <taxon>Teleostei</taxon>
        <taxon>Neoteleostei</taxon>
        <taxon>Acanthomorphata</taxon>
        <taxon>Carangaria</taxon>
        <taxon>Pleuronectiformes</taxon>
        <taxon>Pleuronectoidei</taxon>
        <taxon>Pleuronectidae</taxon>
        <taxon>Pleuronectes</taxon>
    </lineage>
</organism>